<proteinExistence type="predicted"/>
<evidence type="ECO:0000256" key="1">
    <source>
        <dbReference type="SAM" id="MobiDB-lite"/>
    </source>
</evidence>
<organism evidence="2 3">
    <name type="scientific">Gossypium australe</name>
    <dbReference type="NCBI Taxonomy" id="47621"/>
    <lineage>
        <taxon>Eukaryota</taxon>
        <taxon>Viridiplantae</taxon>
        <taxon>Streptophyta</taxon>
        <taxon>Embryophyta</taxon>
        <taxon>Tracheophyta</taxon>
        <taxon>Spermatophyta</taxon>
        <taxon>Magnoliopsida</taxon>
        <taxon>eudicotyledons</taxon>
        <taxon>Gunneridae</taxon>
        <taxon>Pentapetalae</taxon>
        <taxon>rosids</taxon>
        <taxon>malvids</taxon>
        <taxon>Malvales</taxon>
        <taxon>Malvaceae</taxon>
        <taxon>Malvoideae</taxon>
        <taxon>Gossypium</taxon>
    </lineage>
</organism>
<comment type="caution">
    <text evidence="2">The sequence shown here is derived from an EMBL/GenBank/DDBJ whole genome shotgun (WGS) entry which is preliminary data.</text>
</comment>
<feature type="region of interest" description="Disordered" evidence="1">
    <location>
        <begin position="171"/>
        <end position="193"/>
    </location>
</feature>
<dbReference type="Proteomes" id="UP000325315">
    <property type="component" value="Unassembled WGS sequence"/>
</dbReference>
<protein>
    <submittedName>
        <fullName evidence="2">Retrovirus-related Pol polyprotein from transposon TNT 1-94 isoform X1</fullName>
    </submittedName>
</protein>
<dbReference type="PANTHER" id="PTHR34222:SF28">
    <property type="entry name" value="CCHC-TYPE DOMAIN-CONTAINING PROTEIN"/>
    <property type="match status" value="1"/>
</dbReference>
<evidence type="ECO:0000313" key="2">
    <source>
        <dbReference type="EMBL" id="KAA3466824.1"/>
    </source>
</evidence>
<accession>A0A5B6VCP4</accession>
<dbReference type="PANTHER" id="PTHR34222">
    <property type="entry name" value="GAG_PRE-INTEGRS DOMAIN-CONTAINING PROTEIN"/>
    <property type="match status" value="1"/>
</dbReference>
<dbReference type="AlphaFoldDB" id="A0A5B6VCP4"/>
<feature type="compositionally biased region" description="Basic and acidic residues" evidence="1">
    <location>
        <begin position="173"/>
        <end position="183"/>
    </location>
</feature>
<evidence type="ECO:0000313" key="3">
    <source>
        <dbReference type="Proteomes" id="UP000325315"/>
    </source>
</evidence>
<keyword evidence="3" id="KW-1185">Reference proteome</keyword>
<sequence length="193" mass="21494">MLDGQTIVNYYGQLRTIWGELNNYDKIPLCSCGGCICNLTTELENTREEEKVHLFLIGLDEEHYGIVHANILSTDSLPNLYRVYAMVVQQERVRTMLADEIQGGQNCVCSHCNREGHDSGTCFQLIGYPDWWGNRPYSSAIGRGSGRKCNSSGRRNKCGVPRANVTQTFATESSHRGVIESGKKGLSGLNDEK</sequence>
<name>A0A5B6VCP4_9ROSI</name>
<reference evidence="3" key="1">
    <citation type="journal article" date="2019" name="Plant Biotechnol. J.">
        <title>Genome sequencing of the Australian wild diploid species Gossypium australe highlights disease resistance and delayed gland morphogenesis.</title>
        <authorList>
            <person name="Cai Y."/>
            <person name="Cai X."/>
            <person name="Wang Q."/>
            <person name="Wang P."/>
            <person name="Zhang Y."/>
            <person name="Cai C."/>
            <person name="Xu Y."/>
            <person name="Wang K."/>
            <person name="Zhou Z."/>
            <person name="Wang C."/>
            <person name="Geng S."/>
            <person name="Li B."/>
            <person name="Dong Q."/>
            <person name="Hou Y."/>
            <person name="Wang H."/>
            <person name="Ai P."/>
            <person name="Liu Z."/>
            <person name="Yi F."/>
            <person name="Sun M."/>
            <person name="An G."/>
            <person name="Cheng J."/>
            <person name="Zhang Y."/>
            <person name="Shi Q."/>
            <person name="Xie Y."/>
            <person name="Shi X."/>
            <person name="Chang Y."/>
            <person name="Huang F."/>
            <person name="Chen Y."/>
            <person name="Hong S."/>
            <person name="Mi L."/>
            <person name="Sun Q."/>
            <person name="Zhang L."/>
            <person name="Zhou B."/>
            <person name="Peng R."/>
            <person name="Zhang X."/>
            <person name="Liu F."/>
        </authorList>
    </citation>
    <scope>NUCLEOTIDE SEQUENCE [LARGE SCALE GENOMIC DNA]</scope>
    <source>
        <strain evidence="3">cv. PA1801</strain>
    </source>
</reference>
<dbReference type="EMBL" id="SMMG02000007">
    <property type="protein sequence ID" value="KAA3466824.1"/>
    <property type="molecule type" value="Genomic_DNA"/>
</dbReference>
<dbReference type="OrthoDB" id="1751090at2759"/>
<gene>
    <name evidence="2" type="ORF">EPI10_001889</name>
</gene>